<reference evidence="2 3" key="2">
    <citation type="submission" date="2023-12" db="EMBL/GenBank/DDBJ databases">
        <title>Description of an unclassified Opitutus bacterium of Verrucomicrobiota.</title>
        <authorList>
            <person name="Zhang D.-F."/>
        </authorList>
    </citation>
    <scope>NUCLEOTIDE SEQUENCE [LARGE SCALE GENOMIC DNA]</scope>
    <source>
        <strain evidence="2 3">WL0086</strain>
    </source>
</reference>
<dbReference type="Gene3D" id="1.20.58.1000">
    <property type="entry name" value="Metal-sensitive repressor, helix protomer"/>
    <property type="match status" value="1"/>
</dbReference>
<evidence type="ECO:0000256" key="1">
    <source>
        <dbReference type="ARBA" id="ARBA00005260"/>
    </source>
</evidence>
<dbReference type="RefSeq" id="WP_221031994.1">
    <property type="nucleotide sequence ID" value="NZ_CP139781.1"/>
</dbReference>
<evidence type="ECO:0000313" key="3">
    <source>
        <dbReference type="Proteomes" id="UP000738431"/>
    </source>
</evidence>
<dbReference type="EMBL" id="CP139781">
    <property type="protein sequence ID" value="WRQ90082.1"/>
    <property type="molecule type" value="Genomic_DNA"/>
</dbReference>
<evidence type="ECO:0000313" key="2">
    <source>
        <dbReference type="EMBL" id="WRQ90082.1"/>
    </source>
</evidence>
<dbReference type="PANTHER" id="PTHR33677:SF5">
    <property type="entry name" value="TRANSCRIPTIONAL REPRESSOR FRMR"/>
    <property type="match status" value="1"/>
</dbReference>
<dbReference type="PANTHER" id="PTHR33677">
    <property type="entry name" value="TRANSCRIPTIONAL REPRESSOR FRMR-RELATED"/>
    <property type="match status" value="1"/>
</dbReference>
<reference evidence="2 3" key="1">
    <citation type="submission" date="2021-08" db="EMBL/GenBank/DDBJ databases">
        <authorList>
            <person name="Zhang D."/>
            <person name="Zhang A."/>
            <person name="Wang L."/>
        </authorList>
    </citation>
    <scope>NUCLEOTIDE SEQUENCE [LARGE SCALE GENOMIC DNA]</scope>
    <source>
        <strain evidence="2 3">WL0086</strain>
    </source>
</reference>
<sequence length="91" mass="10292">MSHLHHHNKKLVNRVKRLKGQIEGIERMLEEGADCYKVLQNAAACRGAFDALTRELISDHIEHHLVREPSASAPVQQAAEELRQIVGSYLK</sequence>
<protein>
    <submittedName>
        <fullName evidence="2">Metal/formaldehyde-sensitive transcriptional repressor</fullName>
    </submittedName>
</protein>
<dbReference type="Pfam" id="PF02583">
    <property type="entry name" value="Trns_repr_metal"/>
    <property type="match status" value="1"/>
</dbReference>
<gene>
    <name evidence="2" type="ORF">K1X11_011740</name>
</gene>
<dbReference type="Proteomes" id="UP000738431">
    <property type="component" value="Chromosome"/>
</dbReference>
<accession>A0ABZ1CFK6</accession>
<proteinExistence type="inferred from homology"/>
<comment type="similarity">
    <text evidence="1">Belongs to the FrmR/RcnR family.</text>
</comment>
<dbReference type="InterPro" id="IPR003735">
    <property type="entry name" value="Metal_Tscrpt_repr"/>
</dbReference>
<organism evidence="2 3">
    <name type="scientific">Actomonas aquatica</name>
    <dbReference type="NCBI Taxonomy" id="2866162"/>
    <lineage>
        <taxon>Bacteria</taxon>
        <taxon>Pseudomonadati</taxon>
        <taxon>Verrucomicrobiota</taxon>
        <taxon>Opitutia</taxon>
        <taxon>Opitutales</taxon>
        <taxon>Opitutaceae</taxon>
        <taxon>Actomonas</taxon>
    </lineage>
</organism>
<dbReference type="InterPro" id="IPR038390">
    <property type="entry name" value="Metal_Tscrpt_repr_sf"/>
</dbReference>
<dbReference type="CDD" id="cd10153">
    <property type="entry name" value="RcnR-FrmR-like_DUF156"/>
    <property type="match status" value="1"/>
</dbReference>
<keyword evidence="3" id="KW-1185">Reference proteome</keyword>
<name>A0ABZ1CFK6_9BACT</name>